<name>A0ABP0RAX8_9DINO</name>
<keyword evidence="1" id="KW-0863">Zinc-finger</keyword>
<feature type="compositionally biased region" description="Basic residues" evidence="2">
    <location>
        <begin position="281"/>
        <end position="294"/>
    </location>
</feature>
<feature type="compositionally biased region" description="Pro residues" evidence="2">
    <location>
        <begin position="1820"/>
        <end position="1831"/>
    </location>
</feature>
<feature type="region of interest" description="Disordered" evidence="2">
    <location>
        <begin position="873"/>
        <end position="959"/>
    </location>
</feature>
<gene>
    <name evidence="6" type="ORF">SCF082_LOCUS45636</name>
</gene>
<dbReference type="Gene3D" id="3.30.40.10">
    <property type="entry name" value="Zinc/RING finger domain, C3HC4 (zinc finger)"/>
    <property type="match status" value="1"/>
</dbReference>
<dbReference type="InterPro" id="IPR013083">
    <property type="entry name" value="Znf_RING/FYVE/PHD"/>
</dbReference>
<evidence type="ECO:0000313" key="6">
    <source>
        <dbReference type="EMBL" id="CAK9097280.1"/>
    </source>
</evidence>
<reference evidence="6 7" key="1">
    <citation type="submission" date="2024-02" db="EMBL/GenBank/DDBJ databases">
        <authorList>
            <person name="Chen Y."/>
            <person name="Shah S."/>
            <person name="Dougan E. K."/>
            <person name="Thang M."/>
            <person name="Chan C."/>
        </authorList>
    </citation>
    <scope>NUCLEOTIDE SEQUENCE [LARGE SCALE GENOMIC DNA]</scope>
</reference>
<protein>
    <submittedName>
        <fullName evidence="6">Retrovirus-related Pol polyprotein from transposon TNT 1-94</fullName>
    </submittedName>
</protein>
<dbReference type="Proteomes" id="UP001642464">
    <property type="component" value="Unassembled WGS sequence"/>
</dbReference>
<dbReference type="PROSITE" id="PS00141">
    <property type="entry name" value="ASP_PROTEASE"/>
    <property type="match status" value="1"/>
</dbReference>
<dbReference type="SMART" id="SM00184">
    <property type="entry name" value="RING"/>
    <property type="match status" value="1"/>
</dbReference>
<keyword evidence="3" id="KW-0812">Transmembrane</keyword>
<evidence type="ECO:0000313" key="7">
    <source>
        <dbReference type="Proteomes" id="UP001642464"/>
    </source>
</evidence>
<dbReference type="CDD" id="cd16448">
    <property type="entry name" value="RING-H2"/>
    <property type="match status" value="1"/>
</dbReference>
<evidence type="ECO:0000256" key="1">
    <source>
        <dbReference type="PROSITE-ProRule" id="PRU00047"/>
    </source>
</evidence>
<keyword evidence="3" id="KW-0472">Membrane</keyword>
<feature type="region of interest" description="Disordered" evidence="2">
    <location>
        <begin position="338"/>
        <end position="398"/>
    </location>
</feature>
<sequence length="1831" mass="203733">MVAERLVGRPNPLGGSIEEASRDWRQWSYRLELWLSSQFPDARTLLGWARDQGDTKITLANLESMSLPSQVQRETLLDFNRQLELVLGTLTTGSPGDIAMNSSAGSGLDMFRRLHSRLDPTDAVTSMRILRTLMSTQAVSGVSELVPAIERWEDSHRRYAQRKGCNALDEQQRIVSILGLAPPALSAHLELNMSRLTTYDAMRREMVSYAETRRALTTPADSGATPTEIDALKGAKSRGKGRGGNGKGARQQITCYVCNKKGHMAKDCWQRQDSEKDAKKGSKGKKGKGKGKTGKAHEVEGDEGHETYELEYFEDWDHEVQPEEDPDPEVGAACRDEARQKAGVRNRSPRFAADIAAGCNPRQAWRKEKSRQRAADNRQKSRPDRAADRIQKDNDWHEKFTAKEGRKLEAYPLIPNGDLIAAPLTRKEKQLFRQEDADKELVDAHPRDWTRATQWGDHKADEFEEIAVETEPEEFEEIKVESEDESPRPRLMKSQILDRAVAGIAAVTAQSKKKAVKPKWEAKEESDGLLNHVSGQRTASVPCPKPTQYECVQCTLDSGATHSVLPVATLDILPLLKPEGPEGFRTASGAWIPNIGSRKFTMVTQDGKCLKAAFHVADVWRPLLSATQCAKAGNTITMNARGAIITNDKTDGMSKAIFSHLLPAKGTQGSTYPEKAVLKDLNFLGYRRLVLKHDQEPSIKALARTVKAGFEGEVLPEESPKGDAHGQSNGAAERAVQTCQGLVRTLKAHLERPIGSSFSVLAWMVEHAGTLHTLYSQEGAEGLTPFQRIKGGGTPYRRLYIRQADLEFHGYTGGYDACAAIREGRNRSGILHSEHCRKRVIEALGTTDVGRLRLEREKEKEELYIAKVIEEDDKKRKQEAQPKQQEDKSEKKRATSLEAPQAAILPPPNPGGASSSSGQSTDSVARPKRKGGEADDSLRAEEREQLRSAPQKRKAEEPEAMLESLIHAQREAYIGTLASSRPTCDWEDGLSQEQIYQTFYDDRTGKELPAEGVRAARAEEISVIRSMGVWQVIDRPKNEPVIGTRWLDVNKGDELRMKLRSRLVAQELRRKKAGPDGKLRPVSVSGEACILFLDVKKAHFWSPIRRRLLVKLLPEAGESPNKVGLLKKSLYGTRDAPSNWEHAIKVVFEACGFTQGLSNPCIYFHEERQLYANVHGDDFTVVGDFHQLQWLVNTLKASWTLDVRGILARPGSGLPASEVIHSISVLNRLVTWTEKGIEMEADPRHVQLVLQQLNLEAATPVATPLVKTKPGEENDTPLSTSEAATYRSTAMRLGYLSLDRPDLLRTVRELAKGLEEPTMHHWSTLKRAARYLRGCARLVQLIPHQNSFTTVLGWSDSDHAGCVRSRKSTTGTVIQLGQSVIKAQAKGQAVIALSTGEAEYYGLISTASAALGEQAMLQDWQIACPVVIALDASAGISIGSRRGLGRVKHIETCFLWAQDLVDKQRLRLRKIRPDELQLTTTDGEDGVAAPEEAQKEQTAAAMVEAKLARMFGQFQAGVDNVQGAALEVARQQGVSKKDDGCDTGVNILGKLRRLKYHVAESALEIAAIIVCMYLSDKSLQPRGLFIRLLCLPMAVATLKLFWSLQLTWSYFRMKSADASTMLRRMGCLHTRSHWSCSVAMFTCFSCLLMVWHAIVLLLMFCYDYTSEQVFAVRCLMGCSGLFVVLNWVFWRDFVRHYRETQEDEGLDFVDLYKLQVLCKMYQTKVIRSRKACEVQSPGEEAAASLCCTICLEEFGASENVAQLPCGHYFHTACINKWVLEDWRCPFRCALDMPRSIKAPQAWPAQANPEATAEDLEAQPATPPEAPRAPQL</sequence>
<feature type="compositionally biased region" description="Basic and acidic residues" evidence="2">
    <location>
        <begin position="365"/>
        <end position="398"/>
    </location>
</feature>
<feature type="transmembrane region" description="Helical" evidence="3">
    <location>
        <begin position="1670"/>
        <end position="1690"/>
    </location>
</feature>
<keyword evidence="7" id="KW-1185">Reference proteome</keyword>
<dbReference type="PROSITE" id="PS50089">
    <property type="entry name" value="ZF_RING_2"/>
    <property type="match status" value="1"/>
</dbReference>
<evidence type="ECO:0000259" key="4">
    <source>
        <dbReference type="PROSITE" id="PS50089"/>
    </source>
</evidence>
<dbReference type="Gene3D" id="4.10.60.10">
    <property type="entry name" value="Zinc finger, CCHC-type"/>
    <property type="match status" value="1"/>
</dbReference>
<dbReference type="InterPro" id="IPR001969">
    <property type="entry name" value="Aspartic_peptidase_AS"/>
</dbReference>
<feature type="compositionally biased region" description="Basic and acidic residues" evidence="2">
    <location>
        <begin position="930"/>
        <end position="946"/>
    </location>
</feature>
<dbReference type="Pfam" id="PF13639">
    <property type="entry name" value="zf-RING_2"/>
    <property type="match status" value="1"/>
</dbReference>
<dbReference type="SMART" id="SM00343">
    <property type="entry name" value="ZnF_C2HC"/>
    <property type="match status" value="1"/>
</dbReference>
<comment type="caution">
    <text evidence="6">The sequence shown here is derived from an EMBL/GenBank/DDBJ whole genome shotgun (WGS) entry which is preliminary data.</text>
</comment>
<feature type="compositionally biased region" description="Basic and acidic residues" evidence="2">
    <location>
        <begin position="873"/>
        <end position="895"/>
    </location>
</feature>
<proteinExistence type="predicted"/>
<dbReference type="PANTHER" id="PTHR11439:SF463">
    <property type="entry name" value="REVERSE TRANSCRIPTASE TY1_COPIA-TYPE DOMAIN-CONTAINING PROTEIN"/>
    <property type="match status" value="1"/>
</dbReference>
<feature type="compositionally biased region" description="Low complexity" evidence="2">
    <location>
        <begin position="911"/>
        <end position="923"/>
    </location>
</feature>
<evidence type="ECO:0000259" key="5">
    <source>
        <dbReference type="PROSITE" id="PS50158"/>
    </source>
</evidence>
<dbReference type="EMBL" id="CAXAMM010041095">
    <property type="protein sequence ID" value="CAK9097280.1"/>
    <property type="molecule type" value="Genomic_DNA"/>
</dbReference>
<evidence type="ECO:0000256" key="2">
    <source>
        <dbReference type="SAM" id="MobiDB-lite"/>
    </source>
</evidence>
<feature type="transmembrane region" description="Helical" evidence="3">
    <location>
        <begin position="1584"/>
        <end position="1611"/>
    </location>
</feature>
<keyword evidence="1" id="KW-0479">Metal-binding</keyword>
<dbReference type="Pfam" id="PF00098">
    <property type="entry name" value="zf-CCHC"/>
    <property type="match status" value="1"/>
</dbReference>
<feature type="domain" description="RING-type" evidence="4">
    <location>
        <begin position="1747"/>
        <end position="1785"/>
    </location>
</feature>
<dbReference type="CDD" id="cd09272">
    <property type="entry name" value="RNase_HI_RT_Ty1"/>
    <property type="match status" value="1"/>
</dbReference>
<feature type="compositionally biased region" description="Basic and acidic residues" evidence="2">
    <location>
        <begin position="295"/>
        <end position="307"/>
    </location>
</feature>
<keyword evidence="3" id="KW-1133">Transmembrane helix</keyword>
<dbReference type="SUPFAM" id="SSF57756">
    <property type="entry name" value="Retrovirus zinc finger-like domains"/>
    <property type="match status" value="1"/>
</dbReference>
<evidence type="ECO:0000256" key="3">
    <source>
        <dbReference type="SAM" id="Phobius"/>
    </source>
</evidence>
<dbReference type="InterPro" id="IPR001878">
    <property type="entry name" value="Znf_CCHC"/>
</dbReference>
<feature type="transmembrane region" description="Helical" evidence="3">
    <location>
        <begin position="1632"/>
        <end position="1658"/>
    </location>
</feature>
<accession>A0ABP0RAX8</accession>
<dbReference type="Pfam" id="PF07727">
    <property type="entry name" value="RVT_2"/>
    <property type="match status" value="1"/>
</dbReference>
<organism evidence="6 7">
    <name type="scientific">Durusdinium trenchii</name>
    <dbReference type="NCBI Taxonomy" id="1381693"/>
    <lineage>
        <taxon>Eukaryota</taxon>
        <taxon>Sar</taxon>
        <taxon>Alveolata</taxon>
        <taxon>Dinophyceae</taxon>
        <taxon>Suessiales</taxon>
        <taxon>Symbiodiniaceae</taxon>
        <taxon>Durusdinium</taxon>
    </lineage>
</organism>
<feature type="region of interest" description="Disordered" evidence="2">
    <location>
        <begin position="268"/>
        <end position="307"/>
    </location>
</feature>
<feature type="domain" description="CCHC-type" evidence="5">
    <location>
        <begin position="255"/>
        <end position="268"/>
    </location>
</feature>
<dbReference type="PANTHER" id="PTHR11439">
    <property type="entry name" value="GAG-POL-RELATED RETROTRANSPOSON"/>
    <property type="match status" value="1"/>
</dbReference>
<feature type="compositionally biased region" description="Basic and acidic residues" evidence="2">
    <location>
        <begin position="268"/>
        <end position="280"/>
    </location>
</feature>
<keyword evidence="1" id="KW-0862">Zinc</keyword>
<feature type="region of interest" description="Disordered" evidence="2">
    <location>
        <begin position="1800"/>
        <end position="1831"/>
    </location>
</feature>
<dbReference type="InterPro" id="IPR036875">
    <property type="entry name" value="Znf_CCHC_sf"/>
</dbReference>
<dbReference type="PROSITE" id="PS50158">
    <property type="entry name" value="ZF_CCHC"/>
    <property type="match status" value="1"/>
</dbReference>
<dbReference type="SUPFAM" id="SSF57850">
    <property type="entry name" value="RING/U-box"/>
    <property type="match status" value="1"/>
</dbReference>
<dbReference type="InterPro" id="IPR013103">
    <property type="entry name" value="RVT_2"/>
</dbReference>
<dbReference type="InterPro" id="IPR001841">
    <property type="entry name" value="Znf_RING"/>
</dbReference>
<feature type="region of interest" description="Disordered" evidence="2">
    <location>
        <begin position="217"/>
        <end position="249"/>
    </location>
</feature>